<keyword evidence="4" id="KW-1185">Reference proteome</keyword>
<protein>
    <recommendedName>
        <fullName evidence="2">Histidine kinase/HSP90-like ATPase domain-containing protein</fullName>
    </recommendedName>
</protein>
<dbReference type="Gene3D" id="3.30.565.10">
    <property type="entry name" value="Histidine kinase-like ATPase, C-terminal domain"/>
    <property type="match status" value="1"/>
</dbReference>
<reference evidence="3 4" key="1">
    <citation type="submission" date="2015-12" db="EMBL/GenBank/DDBJ databases">
        <title>Nitrous oxide reduction kinetics distinguish bacteria harboring typical versus atypical NosZ.</title>
        <authorList>
            <person name="Yoon S."/>
            <person name="Nissen S."/>
            <person name="Park D."/>
            <person name="Sanford R.A."/>
            <person name="Loeffler F.E."/>
        </authorList>
    </citation>
    <scope>NUCLEOTIDE SEQUENCE [LARGE SCALE GENOMIC DNA]</scope>
    <source>
        <strain evidence="3 4">ATCC BAA-841</strain>
    </source>
</reference>
<name>A0A133XDE0_9RHOO</name>
<dbReference type="CDD" id="cd16936">
    <property type="entry name" value="HATPase_RsbW-like"/>
    <property type="match status" value="1"/>
</dbReference>
<accession>A0A133XDE0</accession>
<dbReference type="PANTHER" id="PTHR35526:SF6">
    <property type="entry name" value="SLR1861 PROTEIN"/>
    <property type="match status" value="1"/>
</dbReference>
<dbReference type="AlphaFoldDB" id="A0A133XDE0"/>
<dbReference type="Proteomes" id="UP000070186">
    <property type="component" value="Unassembled WGS sequence"/>
</dbReference>
<evidence type="ECO:0000313" key="3">
    <source>
        <dbReference type="EMBL" id="KXB28957.1"/>
    </source>
</evidence>
<dbReference type="PANTHER" id="PTHR35526">
    <property type="entry name" value="ANTI-SIGMA-F FACTOR RSBW-RELATED"/>
    <property type="match status" value="1"/>
</dbReference>
<comment type="caution">
    <text evidence="3">The sequence shown here is derived from an EMBL/GenBank/DDBJ whole genome shotgun (WGS) entry which is preliminary data.</text>
</comment>
<gene>
    <name evidence="3" type="ORF">AT959_19215</name>
</gene>
<keyword evidence="1" id="KW-0723">Serine/threonine-protein kinase</keyword>
<evidence type="ECO:0000259" key="2">
    <source>
        <dbReference type="Pfam" id="PF13581"/>
    </source>
</evidence>
<evidence type="ECO:0000313" key="4">
    <source>
        <dbReference type="Proteomes" id="UP000070186"/>
    </source>
</evidence>
<dbReference type="Pfam" id="PF13581">
    <property type="entry name" value="HATPase_c_2"/>
    <property type="match status" value="1"/>
</dbReference>
<dbReference type="GO" id="GO:0004674">
    <property type="term" value="F:protein serine/threonine kinase activity"/>
    <property type="evidence" value="ECO:0007669"/>
    <property type="project" value="UniProtKB-KW"/>
</dbReference>
<sequence length="132" mass="14113">MSAHFTEFSVSARYAELPGLMREIARQTAEFGCPAGACERLQLVVEELFTNSIAHGYGGECEAPVRIGLSRAGDRLTLRYIDQAAPFDPGKIAPATASTAAVGGLGLGLIQGMSKSIRYQRLGPHNVTELDF</sequence>
<proteinExistence type="predicted"/>
<keyword evidence="1" id="KW-0808">Transferase</keyword>
<dbReference type="InterPro" id="IPR003594">
    <property type="entry name" value="HATPase_dom"/>
</dbReference>
<evidence type="ECO:0000256" key="1">
    <source>
        <dbReference type="ARBA" id="ARBA00022527"/>
    </source>
</evidence>
<keyword evidence="1" id="KW-0418">Kinase</keyword>
<dbReference type="RefSeq" id="WP_066886987.1">
    <property type="nucleotide sequence ID" value="NZ_LODL01000040.1"/>
</dbReference>
<dbReference type="InterPro" id="IPR036890">
    <property type="entry name" value="HATPase_C_sf"/>
</dbReference>
<feature type="domain" description="Histidine kinase/HSP90-like ATPase" evidence="2">
    <location>
        <begin position="11"/>
        <end position="127"/>
    </location>
</feature>
<dbReference type="InterPro" id="IPR050267">
    <property type="entry name" value="Anti-sigma-factor_SerPK"/>
</dbReference>
<dbReference type="EMBL" id="LODL01000040">
    <property type="protein sequence ID" value="KXB28957.1"/>
    <property type="molecule type" value="Genomic_DNA"/>
</dbReference>
<dbReference type="STRING" id="281362.AT959_19215"/>
<dbReference type="SUPFAM" id="SSF55874">
    <property type="entry name" value="ATPase domain of HSP90 chaperone/DNA topoisomerase II/histidine kinase"/>
    <property type="match status" value="1"/>
</dbReference>
<organism evidence="3 4">
    <name type="scientific">Dechloromonas denitrificans</name>
    <dbReference type="NCBI Taxonomy" id="281362"/>
    <lineage>
        <taxon>Bacteria</taxon>
        <taxon>Pseudomonadati</taxon>
        <taxon>Pseudomonadota</taxon>
        <taxon>Betaproteobacteria</taxon>
        <taxon>Rhodocyclales</taxon>
        <taxon>Azonexaceae</taxon>
        <taxon>Dechloromonas</taxon>
    </lineage>
</organism>